<evidence type="ECO:0000256" key="7">
    <source>
        <dbReference type="SAM" id="Phobius"/>
    </source>
</evidence>
<dbReference type="InterPro" id="IPR050051">
    <property type="entry name" value="EccE_dom"/>
</dbReference>
<keyword evidence="4 7" id="KW-0812">Transmembrane</keyword>
<keyword evidence="6 7" id="KW-0472">Membrane</keyword>
<comment type="subcellular location">
    <subcellularLocation>
        <location evidence="1">Cell membrane</location>
    </subcellularLocation>
</comment>
<dbReference type="EMBL" id="QZFU01000006">
    <property type="protein sequence ID" value="RJO79835.1"/>
    <property type="molecule type" value="Genomic_DNA"/>
</dbReference>
<dbReference type="AlphaFoldDB" id="A0A3A4L0B0"/>
<dbReference type="Pfam" id="PF11203">
    <property type="entry name" value="EccE"/>
    <property type="match status" value="1"/>
</dbReference>
<evidence type="ECO:0000256" key="2">
    <source>
        <dbReference type="ARBA" id="ARBA00007759"/>
    </source>
</evidence>
<dbReference type="OrthoDB" id="4152590at2"/>
<comment type="caution">
    <text evidence="9">The sequence shown here is derived from an EMBL/GenBank/DDBJ whole genome shotgun (WGS) entry which is preliminary data.</text>
</comment>
<feature type="domain" description="Type VII secretion system protein EccE" evidence="8">
    <location>
        <begin position="177"/>
        <end position="274"/>
    </location>
</feature>
<evidence type="ECO:0000259" key="8">
    <source>
        <dbReference type="Pfam" id="PF11203"/>
    </source>
</evidence>
<dbReference type="Proteomes" id="UP000266677">
    <property type="component" value="Unassembled WGS sequence"/>
</dbReference>
<evidence type="ECO:0000256" key="1">
    <source>
        <dbReference type="ARBA" id="ARBA00004236"/>
    </source>
</evidence>
<sequence>MPSVRIGRVDRGPFGATVVGGSVVLVGMYGHTPLWSCVSLATVALIVVGVRVAGRTPLRWTTDWLEFRFGRAARARLLTGRATLTDIRVAAGVCGIRTDGTTLVAMIQVAPDLDLPTVIAEQTVYTEDTVPVELLVPLLDQFGIAVEIDIVTTGQRVRSTGSYSLLYDQLIGSHPVVGNRLTWLVVRLDQERNLPALAQRGPSAVVAPKALATAAFRIAGRLREQGIIAHALPASAVGEASRLLHSGVELSDLTERWTCLTTSTPGRCVTSFRIDWTRLEGIDLDDCWSWNRGQTTVMVSLSGSGEHPRGLVRFVGPAVEDPLPDYLRPLSGMQSAGLMASLPTGTPIPALAGMAPSADGAPAGLLSELRIAIGPSGQILGSISGQPRHTLALPLFDPAPYNPRRRTIDIHAELPVAQQIVLRATVVGAEVEVHTARPDRWRQLVAAVGDARSLRLISDGVSTGQSGAGAATIAVFDKMPAGASTAQTTMTIAEPGAPRRAQADLAIDQVAASVVDVRIPMRTVRVDLIEPRGETRYVAAPVPPVPLAADAGRTG</sequence>
<dbReference type="NCBIfam" id="TIGR03923">
    <property type="entry name" value="T7SS_EccE"/>
    <property type="match status" value="1"/>
</dbReference>
<name>A0A3A4L0B0_9NOCA</name>
<evidence type="ECO:0000313" key="9">
    <source>
        <dbReference type="EMBL" id="RJO79835.1"/>
    </source>
</evidence>
<evidence type="ECO:0000256" key="3">
    <source>
        <dbReference type="ARBA" id="ARBA00022475"/>
    </source>
</evidence>
<protein>
    <submittedName>
        <fullName evidence="9">Type VII secretion protein EccE</fullName>
    </submittedName>
</protein>
<reference evidence="9 10" key="1">
    <citation type="submission" date="2018-09" db="EMBL/GenBank/DDBJ databases">
        <title>YIM PH21274 draft genome.</title>
        <authorList>
            <person name="Miao C."/>
        </authorList>
    </citation>
    <scope>NUCLEOTIDE SEQUENCE [LARGE SCALE GENOMIC DNA]</scope>
    <source>
        <strain evidence="9 10">YIM PH 21724</strain>
    </source>
</reference>
<organism evidence="9 10">
    <name type="scientific">Nocardia panacis</name>
    <dbReference type="NCBI Taxonomy" id="2340916"/>
    <lineage>
        <taxon>Bacteria</taxon>
        <taxon>Bacillati</taxon>
        <taxon>Actinomycetota</taxon>
        <taxon>Actinomycetes</taxon>
        <taxon>Mycobacteriales</taxon>
        <taxon>Nocardiaceae</taxon>
        <taxon>Nocardia</taxon>
    </lineage>
</organism>
<proteinExistence type="inferred from homology"/>
<keyword evidence="10" id="KW-1185">Reference proteome</keyword>
<evidence type="ECO:0000256" key="5">
    <source>
        <dbReference type="ARBA" id="ARBA00022989"/>
    </source>
</evidence>
<gene>
    <name evidence="9" type="primary">eccE</name>
    <name evidence="9" type="ORF">D5S18_00740</name>
</gene>
<dbReference type="RefSeq" id="WP_120036884.1">
    <property type="nucleotide sequence ID" value="NZ_QZFU01000006.1"/>
</dbReference>
<dbReference type="GO" id="GO:0005886">
    <property type="term" value="C:plasma membrane"/>
    <property type="evidence" value="ECO:0007669"/>
    <property type="project" value="UniProtKB-SubCell"/>
</dbReference>
<evidence type="ECO:0000256" key="6">
    <source>
        <dbReference type="ARBA" id="ARBA00023136"/>
    </source>
</evidence>
<evidence type="ECO:0000256" key="4">
    <source>
        <dbReference type="ARBA" id="ARBA00022692"/>
    </source>
</evidence>
<evidence type="ECO:0000313" key="10">
    <source>
        <dbReference type="Proteomes" id="UP000266677"/>
    </source>
</evidence>
<accession>A0A3A4L0B0</accession>
<comment type="similarity">
    <text evidence="2">Belongs to the EccE family.</text>
</comment>
<keyword evidence="5 7" id="KW-1133">Transmembrane helix</keyword>
<dbReference type="InterPro" id="IPR021368">
    <property type="entry name" value="T7SS_EccE"/>
</dbReference>
<keyword evidence="3" id="KW-1003">Cell membrane</keyword>
<feature type="transmembrane region" description="Helical" evidence="7">
    <location>
        <begin position="12"/>
        <end position="29"/>
    </location>
</feature>